<dbReference type="PANTHER" id="PTHR42696:SF2">
    <property type="entry name" value="ASPARTATE AMMONIA-LYASE"/>
    <property type="match status" value="1"/>
</dbReference>
<dbReference type="EC" id="4.3.1.1" evidence="2 5"/>
<dbReference type="GO" id="GO:0005829">
    <property type="term" value="C:cytosol"/>
    <property type="evidence" value="ECO:0007669"/>
    <property type="project" value="TreeGrafter"/>
</dbReference>
<dbReference type="AlphaFoldDB" id="A0A1T5FM09"/>
<dbReference type="GO" id="GO:0006531">
    <property type="term" value="P:aspartate metabolic process"/>
    <property type="evidence" value="ECO:0007669"/>
    <property type="project" value="InterPro"/>
</dbReference>
<evidence type="ECO:0000259" key="8">
    <source>
        <dbReference type="Pfam" id="PF10415"/>
    </source>
</evidence>
<dbReference type="Proteomes" id="UP000190150">
    <property type="component" value="Unassembled WGS sequence"/>
</dbReference>
<keyword evidence="4 6" id="KW-0456">Lyase</keyword>
<dbReference type="SUPFAM" id="SSF48557">
    <property type="entry name" value="L-aspartase-like"/>
    <property type="match status" value="1"/>
</dbReference>
<name>A0A1T5FM09_9SPHI</name>
<dbReference type="InterPro" id="IPR020557">
    <property type="entry name" value="Fumarate_lyase_CS"/>
</dbReference>
<evidence type="ECO:0000256" key="5">
    <source>
        <dbReference type="NCBIfam" id="TIGR00839"/>
    </source>
</evidence>
<feature type="domain" description="Fumarase C C-terminal" evidence="8">
    <location>
        <begin position="437"/>
        <end position="491"/>
    </location>
</feature>
<dbReference type="Pfam" id="PF10415">
    <property type="entry name" value="FumaraseC_C"/>
    <property type="match status" value="1"/>
</dbReference>
<dbReference type="CDD" id="cd01357">
    <property type="entry name" value="Aspartase"/>
    <property type="match status" value="1"/>
</dbReference>
<protein>
    <recommendedName>
        <fullName evidence="3 5">Aspartate ammonia-lyase</fullName>
        <shortName evidence="6">Aspartase</shortName>
        <ecNumber evidence="2 5">4.3.1.1</ecNumber>
    </recommendedName>
</protein>
<dbReference type="InterPro" id="IPR000362">
    <property type="entry name" value="Fumarate_lyase_fam"/>
</dbReference>
<dbReference type="FunFam" id="1.20.200.10:FF:000001">
    <property type="entry name" value="Fumarate hydratase, mitochondrial"/>
    <property type="match status" value="1"/>
</dbReference>
<dbReference type="Gene3D" id="1.20.200.10">
    <property type="entry name" value="Fumarase/aspartase (Central domain)"/>
    <property type="match status" value="1"/>
</dbReference>
<reference evidence="10" key="1">
    <citation type="submission" date="2017-02" db="EMBL/GenBank/DDBJ databases">
        <authorList>
            <person name="Varghese N."/>
            <person name="Submissions S."/>
        </authorList>
    </citation>
    <scope>NUCLEOTIDE SEQUENCE [LARGE SCALE GENOMIC DNA]</scope>
    <source>
        <strain evidence="10">DSM 24091</strain>
    </source>
</reference>
<evidence type="ECO:0000256" key="1">
    <source>
        <dbReference type="ARBA" id="ARBA00005596"/>
    </source>
</evidence>
<dbReference type="GO" id="GO:0008797">
    <property type="term" value="F:aspartate ammonia-lyase activity"/>
    <property type="evidence" value="ECO:0007669"/>
    <property type="project" value="UniProtKB-UniRule"/>
</dbReference>
<comment type="similarity">
    <text evidence="1 6">Belongs to the class-II fumarase/aspartase family. Aspartase subfamily.</text>
</comment>
<dbReference type="PANTHER" id="PTHR42696">
    <property type="entry name" value="ASPARTATE AMMONIA-LYASE"/>
    <property type="match status" value="1"/>
</dbReference>
<dbReference type="Pfam" id="PF00206">
    <property type="entry name" value="Lyase_1"/>
    <property type="match status" value="1"/>
</dbReference>
<comment type="catalytic activity">
    <reaction evidence="6">
        <text>L-aspartate = fumarate + NH4(+)</text>
        <dbReference type="Rhea" id="RHEA:16601"/>
        <dbReference type="ChEBI" id="CHEBI:28938"/>
        <dbReference type="ChEBI" id="CHEBI:29806"/>
        <dbReference type="ChEBI" id="CHEBI:29991"/>
        <dbReference type="EC" id="4.3.1.1"/>
    </reaction>
</comment>
<dbReference type="InterPro" id="IPR004708">
    <property type="entry name" value="ApsA"/>
</dbReference>
<dbReference type="NCBIfam" id="TIGR00839">
    <property type="entry name" value="aspA"/>
    <property type="match status" value="1"/>
</dbReference>
<feature type="domain" description="Fumarate lyase N-terminal" evidence="7">
    <location>
        <begin position="40"/>
        <end position="371"/>
    </location>
</feature>
<organism evidence="9 10">
    <name type="scientific">Sphingobacterium nematocida</name>
    <dbReference type="NCBI Taxonomy" id="1513896"/>
    <lineage>
        <taxon>Bacteria</taxon>
        <taxon>Pseudomonadati</taxon>
        <taxon>Bacteroidota</taxon>
        <taxon>Sphingobacteriia</taxon>
        <taxon>Sphingobacteriales</taxon>
        <taxon>Sphingobacteriaceae</taxon>
        <taxon>Sphingobacterium</taxon>
    </lineage>
</organism>
<dbReference type="PROSITE" id="PS00163">
    <property type="entry name" value="FUMARATE_LYASES"/>
    <property type="match status" value="1"/>
</dbReference>
<evidence type="ECO:0000313" key="9">
    <source>
        <dbReference type="EMBL" id="SKB97264.1"/>
    </source>
</evidence>
<dbReference type="PRINTS" id="PR00149">
    <property type="entry name" value="FUMRATELYASE"/>
</dbReference>
<dbReference type="InterPro" id="IPR024083">
    <property type="entry name" value="Fumarase/histidase_N"/>
</dbReference>
<dbReference type="Gene3D" id="1.10.275.10">
    <property type="entry name" value="Fumarase/aspartase (N-terminal domain)"/>
    <property type="match status" value="1"/>
</dbReference>
<evidence type="ECO:0000256" key="6">
    <source>
        <dbReference type="RuleBase" id="RU362017"/>
    </source>
</evidence>
<accession>A0A1T5FM09</accession>
<dbReference type="InterPro" id="IPR022761">
    <property type="entry name" value="Fumarate_lyase_N"/>
</dbReference>
<evidence type="ECO:0000259" key="7">
    <source>
        <dbReference type="Pfam" id="PF00206"/>
    </source>
</evidence>
<evidence type="ECO:0000256" key="3">
    <source>
        <dbReference type="ARBA" id="ARBA00016146"/>
    </source>
</evidence>
<dbReference type="GO" id="GO:0006099">
    <property type="term" value="P:tricarboxylic acid cycle"/>
    <property type="evidence" value="ECO:0007669"/>
    <property type="project" value="InterPro"/>
</dbReference>
<proteinExistence type="inferred from homology"/>
<dbReference type="NCBIfam" id="NF008909">
    <property type="entry name" value="PRK12273.1"/>
    <property type="match status" value="1"/>
</dbReference>
<dbReference type="FunFam" id="1.10.275.10:FF:000001">
    <property type="entry name" value="Fumarate hydratase, mitochondrial"/>
    <property type="match status" value="1"/>
</dbReference>
<dbReference type="Gene3D" id="1.10.40.30">
    <property type="entry name" value="Fumarase/aspartase (C-terminal domain)"/>
    <property type="match status" value="1"/>
</dbReference>
<sequence>MRVKANLCRFDRNQLVKPNSTDINKKNTMTTFRIEHDFLGEKEISNDCYYGLQTMRAKENFDITGIPIGSEPLFIQAFGYVKKAAALANKDLGILAPKKAEAIAYACDRLIAGEFADQFVSDLIQGGAGTSTNMNANEVIANLGLEYLGHQKGEYQYLHPNNDVNLSQSTNDAYPSAFRIAVYLKIASFSQALEELQAAFYNKGKEFEGVLKMGRTQLQDAVPMTLGQEFNAFATTLGEDVLRIREASLLITEVNMGATAIGTGVNAPEGYAQLCVKYLAEISQVPVTLAADLIEATYDTGALVQLSGTLKRNAIKLSKICNDLRLLSSGPRCGLNEINLPAMQPGSSIMPGKVNPVIPELMNQTCYYVIGADLTVTMAAEAGQLQLNVMEPVMGMALFTSLQYLTKACRTLKDKCVVGITANVEHSKNMVMQSIGIVTQLNPILGYEECSSIAKEALASGKSIYEIVVIERKLISQAKWEEIYSIENLIHPKFIAQ</sequence>
<dbReference type="EMBL" id="FUZF01000017">
    <property type="protein sequence ID" value="SKB97264.1"/>
    <property type="molecule type" value="Genomic_DNA"/>
</dbReference>
<dbReference type="STRING" id="1513896.SAMN05660841_03374"/>
<dbReference type="InterPro" id="IPR018951">
    <property type="entry name" value="Fumarase_C_C"/>
</dbReference>
<gene>
    <name evidence="9" type="ORF">SAMN05660841_03374</name>
</gene>
<dbReference type="InterPro" id="IPR008948">
    <property type="entry name" value="L-Aspartase-like"/>
</dbReference>
<evidence type="ECO:0000256" key="4">
    <source>
        <dbReference type="ARBA" id="ARBA00023239"/>
    </source>
</evidence>
<evidence type="ECO:0000313" key="10">
    <source>
        <dbReference type="Proteomes" id="UP000190150"/>
    </source>
</evidence>
<keyword evidence="10" id="KW-1185">Reference proteome</keyword>
<dbReference type="InterPro" id="IPR051546">
    <property type="entry name" value="Aspartate_Ammonia-Lyase"/>
</dbReference>
<evidence type="ECO:0000256" key="2">
    <source>
        <dbReference type="ARBA" id="ARBA00012992"/>
    </source>
</evidence>